<gene>
    <name evidence="2" type="ORF">CYR55_22315</name>
</gene>
<dbReference type="AlphaFoldDB" id="A0A2N5DU57"/>
<feature type="domain" description="Defence against restriction A N-terminal" evidence="1">
    <location>
        <begin position="25"/>
        <end position="115"/>
    </location>
</feature>
<keyword evidence="3" id="KW-1185">Reference proteome</keyword>
<organism evidence="2 3">
    <name type="scientific">Chimaeribacter californicus</name>
    <dbReference type="NCBI Taxonomy" id="2060067"/>
    <lineage>
        <taxon>Bacteria</taxon>
        <taxon>Pseudomonadati</taxon>
        <taxon>Pseudomonadota</taxon>
        <taxon>Gammaproteobacteria</taxon>
        <taxon>Enterobacterales</taxon>
        <taxon>Yersiniaceae</taxon>
        <taxon>Chimaeribacter</taxon>
    </lineage>
</organism>
<sequence length="211" mass="22794">MPNSHSLHSSNGQKYAQLDFAQVNEKGLKPLIDALNKQGVTVENVDASNRAAKKDGVGVKEAVLRFQDQQQVTVRVNDSGDLIGFKLNGKAIPIQQADTIAKVATSISGAVKQNSQKFTDGLAKKAARVIDTSNTKAAVKSNVQRLKEAKSRRDALSTSVQGLTDTNTRLQSQNASITQNIDKQRTRLSTAQALTVQLKQQLKALEDKNAS</sequence>
<dbReference type="RefSeq" id="WP_101818511.1">
    <property type="nucleotide sequence ID" value="NZ_PJZF01000036.1"/>
</dbReference>
<name>A0A2N5DU57_9GAMM</name>
<protein>
    <submittedName>
        <fullName evidence="2">OdaE</fullName>
    </submittedName>
</protein>
<dbReference type="Proteomes" id="UP000234240">
    <property type="component" value="Unassembled WGS sequence"/>
</dbReference>
<dbReference type="InterPro" id="IPR041140">
    <property type="entry name" value="DarA_N"/>
</dbReference>
<dbReference type="Pfam" id="PF18788">
    <property type="entry name" value="DarA_N"/>
    <property type="match status" value="1"/>
</dbReference>
<reference evidence="2 3" key="1">
    <citation type="submission" date="2017-12" db="EMBL/GenBank/DDBJ databases">
        <title>Characterization of six clinical isolates of Enterochimera gen. nov., a novel genus of the Yersiniaciae family and the three species Enterochimera arupensis sp. nov., Enterochimera coloradensis sp. nov, and Enterochimera californica sp. nov.</title>
        <authorList>
            <person name="Rossi A."/>
            <person name="Fisher M."/>
        </authorList>
    </citation>
    <scope>NUCLEOTIDE SEQUENCE [LARGE SCALE GENOMIC DNA]</scope>
    <source>
        <strain evidence="3">2015-Iso6</strain>
    </source>
</reference>
<proteinExistence type="predicted"/>
<comment type="caution">
    <text evidence="2">The sequence shown here is derived from an EMBL/GenBank/DDBJ whole genome shotgun (WGS) entry which is preliminary data.</text>
</comment>
<dbReference type="OrthoDB" id="6547219at2"/>
<dbReference type="EMBL" id="PJZF01000036">
    <property type="protein sequence ID" value="PLR30291.1"/>
    <property type="molecule type" value="Genomic_DNA"/>
</dbReference>
<evidence type="ECO:0000259" key="1">
    <source>
        <dbReference type="Pfam" id="PF18788"/>
    </source>
</evidence>
<evidence type="ECO:0000313" key="3">
    <source>
        <dbReference type="Proteomes" id="UP000234240"/>
    </source>
</evidence>
<accession>A0A2N5DU57</accession>
<evidence type="ECO:0000313" key="2">
    <source>
        <dbReference type="EMBL" id="PLR30291.1"/>
    </source>
</evidence>